<evidence type="ECO:0000313" key="2">
    <source>
        <dbReference type="EMBL" id="CUG07542.1"/>
    </source>
</evidence>
<dbReference type="OrthoDB" id="10445986at2759"/>
<dbReference type="EMBL" id="CYKH01000631">
    <property type="protein sequence ID" value="CUG07542.1"/>
    <property type="molecule type" value="Genomic_DNA"/>
</dbReference>
<feature type="chain" id="PRO_5006621590" evidence="1">
    <location>
        <begin position="21"/>
        <end position="656"/>
    </location>
</feature>
<keyword evidence="3" id="KW-1185">Reference proteome</keyword>
<dbReference type="AlphaFoldDB" id="A0A0S4IU01"/>
<reference evidence="3" key="1">
    <citation type="submission" date="2015-09" db="EMBL/GenBank/DDBJ databases">
        <authorList>
            <consortium name="Pathogen Informatics"/>
        </authorList>
    </citation>
    <scope>NUCLEOTIDE SEQUENCE [LARGE SCALE GENOMIC DNA]</scope>
    <source>
        <strain evidence="3">Lake Konstanz</strain>
    </source>
</reference>
<protein>
    <submittedName>
        <fullName evidence="2">GPI-anchored surface protein, putative</fullName>
    </submittedName>
</protein>
<dbReference type="VEuPathDB" id="TriTrypDB:BSAL_73815"/>
<evidence type="ECO:0000256" key="1">
    <source>
        <dbReference type="SAM" id="SignalP"/>
    </source>
</evidence>
<keyword evidence="1" id="KW-0732">Signal</keyword>
<dbReference type="Proteomes" id="UP000051952">
    <property type="component" value="Unassembled WGS sequence"/>
</dbReference>
<sequence>MKSIFSVLAIFACAAAVAAASEVDPCAQYASCEVCVSHNLCGWCSEPVVYPDNRTGTQCAGFNSNGSNPFACNGIYSTDQCVAGYTCDLDTFQCTLASPGAGIPQAACEANCTDDGQVYLCNMTSHTCHQVPPNSPNNGSYAICMSDCIHPSSHPSSSSPSPAAETYICNTTSGQCQQTTVGHGSSLQVCNQSCSKSDGEQYMCNSFLQQCIKLPPGIKGETYAQCEAVCNPKPNPGPPSAFVGMWRGIAIQNNYKVGEWDMNFTETSAVIIDIAQAQTIKGIPSNQQTASGAIFNINITSGPGAGQVWRGIGETANRGPETFYLTAAFGGFGQPAPGSIDAAMKDGSSTVFFLSKCAGTPECVFTMPATSQKRVFERQTVRTSVSTDPCSQWSANCTECLAHALCGWCSTNVIYKDGQTGTQCAGFSSNANESNAFVCNGRYSTFDCTVGYDCDQSTDQCVPDPNPGNGLPLAECTQLCRPTPPPTPPIAQYICNITTKQCYKCNETFCPGSMPEATCAAACVKPKPGPTGLVVGSWRGLQIQNSYPLGEWEWLFNASALTVYKENVEQWSATIISYGGNVMQFNVVSGSGSGSTFSGIYSIQNQGGPLYSIMTLAVGGNNGAVPQSFSPPMETTGEYELVLAKCAGSPCSFVNP</sequence>
<proteinExistence type="predicted"/>
<organism evidence="2 3">
    <name type="scientific">Bodo saltans</name>
    <name type="common">Flagellated protozoan</name>
    <dbReference type="NCBI Taxonomy" id="75058"/>
    <lineage>
        <taxon>Eukaryota</taxon>
        <taxon>Discoba</taxon>
        <taxon>Euglenozoa</taxon>
        <taxon>Kinetoplastea</taxon>
        <taxon>Metakinetoplastina</taxon>
        <taxon>Eubodonida</taxon>
        <taxon>Bodonidae</taxon>
        <taxon>Bodo</taxon>
    </lineage>
</organism>
<name>A0A0S4IU01_BODSA</name>
<feature type="signal peptide" evidence="1">
    <location>
        <begin position="1"/>
        <end position="20"/>
    </location>
</feature>
<evidence type="ECO:0000313" key="3">
    <source>
        <dbReference type="Proteomes" id="UP000051952"/>
    </source>
</evidence>
<accession>A0A0S4IU01</accession>
<gene>
    <name evidence="2" type="ORF">BSAL_73815</name>
</gene>